<feature type="chain" id="PRO_5016723254" description="Chitin-binding type-1 domain-containing protein" evidence="3">
    <location>
        <begin position="21"/>
        <end position="475"/>
    </location>
</feature>
<dbReference type="CDD" id="cd00035">
    <property type="entry name" value="ChtBD1"/>
    <property type="match status" value="1"/>
</dbReference>
<evidence type="ECO:0000256" key="3">
    <source>
        <dbReference type="SAM" id="SignalP"/>
    </source>
</evidence>
<keyword evidence="1 2" id="KW-0147">Chitin-binding</keyword>
<gene>
    <name evidence="5" type="ORF">BQ4739_LOCUS10111</name>
</gene>
<dbReference type="Proteomes" id="UP000256970">
    <property type="component" value="Unassembled WGS sequence"/>
</dbReference>
<organism evidence="5 6">
    <name type="scientific">Tetradesmus obliquus</name>
    <name type="common">Green alga</name>
    <name type="synonym">Acutodesmus obliquus</name>
    <dbReference type="NCBI Taxonomy" id="3088"/>
    <lineage>
        <taxon>Eukaryota</taxon>
        <taxon>Viridiplantae</taxon>
        <taxon>Chlorophyta</taxon>
        <taxon>core chlorophytes</taxon>
        <taxon>Chlorophyceae</taxon>
        <taxon>CS clade</taxon>
        <taxon>Sphaeropleales</taxon>
        <taxon>Scenedesmaceae</taxon>
        <taxon>Tetradesmus</taxon>
    </lineage>
</organism>
<keyword evidence="3" id="KW-0732">Signal</keyword>
<evidence type="ECO:0000313" key="5">
    <source>
        <dbReference type="EMBL" id="SZX69841.1"/>
    </source>
</evidence>
<dbReference type="Gene3D" id="3.30.60.10">
    <property type="entry name" value="Endochitinase-like"/>
    <property type="match status" value="2"/>
</dbReference>
<proteinExistence type="predicted"/>
<dbReference type="Pfam" id="PF03067">
    <property type="entry name" value="LPMO_10"/>
    <property type="match status" value="1"/>
</dbReference>
<dbReference type="InterPro" id="IPR036861">
    <property type="entry name" value="Endochitinase-like_sf"/>
</dbReference>
<feature type="signal peptide" evidence="3">
    <location>
        <begin position="1"/>
        <end position="20"/>
    </location>
</feature>
<evidence type="ECO:0000256" key="2">
    <source>
        <dbReference type="PROSITE-ProRule" id="PRU00261"/>
    </source>
</evidence>
<dbReference type="SMART" id="SM00270">
    <property type="entry name" value="ChtBD1"/>
    <property type="match status" value="2"/>
</dbReference>
<dbReference type="EMBL" id="FNXT01000958">
    <property type="protein sequence ID" value="SZX69841.1"/>
    <property type="molecule type" value="Genomic_DNA"/>
</dbReference>
<dbReference type="InterPro" id="IPR001002">
    <property type="entry name" value="Chitin-bd_1"/>
</dbReference>
<evidence type="ECO:0000259" key="4">
    <source>
        <dbReference type="PROSITE" id="PS50941"/>
    </source>
</evidence>
<feature type="disulfide bond" evidence="2">
    <location>
        <begin position="289"/>
        <end position="303"/>
    </location>
</feature>
<comment type="caution">
    <text evidence="2">Lacks conserved residue(s) required for the propagation of feature annotation.</text>
</comment>
<evidence type="ECO:0000256" key="1">
    <source>
        <dbReference type="ARBA" id="ARBA00022669"/>
    </source>
</evidence>
<dbReference type="InterPro" id="IPR004302">
    <property type="entry name" value="Cellulose/chitin-bd_N"/>
</dbReference>
<dbReference type="PROSITE" id="PS50941">
    <property type="entry name" value="CHIT_BIND_I_2"/>
    <property type="match status" value="1"/>
</dbReference>
<name>A0A383VXB8_TETOB</name>
<evidence type="ECO:0000313" key="6">
    <source>
        <dbReference type="Proteomes" id="UP000256970"/>
    </source>
</evidence>
<feature type="disulfide bond" evidence="2">
    <location>
        <begin position="284"/>
        <end position="296"/>
    </location>
</feature>
<reference evidence="5 6" key="1">
    <citation type="submission" date="2016-10" db="EMBL/GenBank/DDBJ databases">
        <authorList>
            <person name="Cai Z."/>
        </authorList>
    </citation>
    <scope>NUCLEOTIDE SEQUENCE [LARGE SCALE GENOMIC DNA]</scope>
</reference>
<dbReference type="AlphaFoldDB" id="A0A383VXB8"/>
<keyword evidence="6" id="KW-1185">Reference proteome</keyword>
<dbReference type="SUPFAM" id="SSF57016">
    <property type="entry name" value="Plant lectins/antimicrobial peptides"/>
    <property type="match status" value="2"/>
</dbReference>
<accession>A0A383VXB8</accession>
<protein>
    <recommendedName>
        <fullName evidence="4">Chitin-binding type-1 domain-containing protein</fullName>
    </recommendedName>
</protein>
<feature type="domain" description="Chitin-binding type-1" evidence="4">
    <location>
        <begin position="275"/>
        <end position="332"/>
    </location>
</feature>
<dbReference type="GO" id="GO:0008061">
    <property type="term" value="F:chitin binding"/>
    <property type="evidence" value="ECO:0007669"/>
    <property type="project" value="UniProtKB-UniRule"/>
</dbReference>
<sequence>MRGSVFTLLFAAFLVAGVQGHGWLSYPESRMRESCATPAPTPYPPRLRGLRTIAMQASGVQKNLECGSCQPARMNQPGVCGDPFQTVTNPSLGSYFANMAPMAATTFSAGQRVRFSWTITTNHGGFFRFKICPQRTGLTQACFDANVLQRADGLGTRTYILSRQYSGPFQRQVTLFACGVPPQEYHSLNSCSTPCENTAQCIGNGLDYNGLRNPVLNQFNMPACSMGPDFGNGERFHNCADIIITGSNGGGPTPPGPAPPSPPPPSGCRAFAPSGGACSASVCCPNRECCSRFGWCGTTADHCSGGAPPASPLPPQPPVCSRTAAPGGACGASAGGTCCPSGQCGWCGTTSSHCGAGCQRSFGNCSGARAARRARRQGPTNTTAADTTTTTATLDTAAAPEAPGAIAAATAAAVPADVAAATVPTVDTAAAAAAVAPVPVDAAAAAAAPVDATALAGDAAAAPGTETAASPAPSP</sequence>
<keyword evidence="2" id="KW-1015">Disulfide bond</keyword>